<dbReference type="EMBL" id="BSXT01000015">
    <property type="protein sequence ID" value="GMF14925.1"/>
    <property type="molecule type" value="Genomic_DNA"/>
</dbReference>
<sequence length="150" mass="16535">MQALYIRGKLSPSVTASAAIVTLLAYVQYQEARMKAISNNRKFPPRPDIDRHVNSLYSGISTGMKAFGGSNDERDEARANLFAMQLAYGQPSLFFNVSPDSSLTFRIANLAGELPSELLDVFENKTNPCAEFARSRLGMIATQHPMQCAK</sequence>
<keyword evidence="2" id="KW-1185">Reference proteome</keyword>
<protein>
    <submittedName>
        <fullName evidence="1">Unnamed protein product</fullName>
    </submittedName>
</protein>
<reference evidence="1" key="1">
    <citation type="submission" date="2023-04" db="EMBL/GenBank/DDBJ databases">
        <title>Phytophthora fragariaefolia NBRC 109709.</title>
        <authorList>
            <person name="Ichikawa N."/>
            <person name="Sato H."/>
            <person name="Tonouchi N."/>
        </authorList>
    </citation>
    <scope>NUCLEOTIDE SEQUENCE</scope>
    <source>
        <strain evidence="1">NBRC 109709</strain>
    </source>
</reference>
<accession>A0A9W6TK43</accession>
<dbReference type="OrthoDB" id="432234at2759"/>
<name>A0A9W6TK43_9STRA</name>
<evidence type="ECO:0000313" key="2">
    <source>
        <dbReference type="Proteomes" id="UP001165121"/>
    </source>
</evidence>
<proteinExistence type="predicted"/>
<organism evidence="1 2">
    <name type="scientific">Phytophthora fragariaefolia</name>
    <dbReference type="NCBI Taxonomy" id="1490495"/>
    <lineage>
        <taxon>Eukaryota</taxon>
        <taxon>Sar</taxon>
        <taxon>Stramenopiles</taxon>
        <taxon>Oomycota</taxon>
        <taxon>Peronosporomycetes</taxon>
        <taxon>Peronosporales</taxon>
        <taxon>Peronosporaceae</taxon>
        <taxon>Phytophthora</taxon>
    </lineage>
</organism>
<dbReference type="AlphaFoldDB" id="A0A9W6TK43"/>
<gene>
    <name evidence="1" type="ORF">Pfra01_000024200</name>
</gene>
<comment type="caution">
    <text evidence="1">The sequence shown here is derived from an EMBL/GenBank/DDBJ whole genome shotgun (WGS) entry which is preliminary data.</text>
</comment>
<dbReference type="Proteomes" id="UP001165121">
    <property type="component" value="Unassembled WGS sequence"/>
</dbReference>
<evidence type="ECO:0000313" key="1">
    <source>
        <dbReference type="EMBL" id="GMF14925.1"/>
    </source>
</evidence>